<dbReference type="GO" id="GO:0000184">
    <property type="term" value="P:nuclear-transcribed mRNA catabolic process, nonsense-mediated decay"/>
    <property type="evidence" value="ECO:0007669"/>
    <property type="project" value="InterPro"/>
</dbReference>
<dbReference type="Gene3D" id="1.10.10.1050">
    <property type="entry name" value="Dcp2, box A domain"/>
    <property type="match status" value="1"/>
</dbReference>
<dbReference type="GO" id="GO:0000290">
    <property type="term" value="P:deadenylation-dependent decapping of nuclear-transcribed mRNA"/>
    <property type="evidence" value="ECO:0007669"/>
    <property type="project" value="InterPro"/>
</dbReference>
<evidence type="ECO:0000256" key="11">
    <source>
        <dbReference type="SAM" id="MobiDB-lite"/>
    </source>
</evidence>
<dbReference type="SUPFAM" id="SSF55811">
    <property type="entry name" value="Nudix"/>
    <property type="match status" value="1"/>
</dbReference>
<keyword evidence="8" id="KW-0464">Manganese</keyword>
<evidence type="ECO:0000259" key="12">
    <source>
        <dbReference type="PROSITE" id="PS51462"/>
    </source>
</evidence>
<accession>A0AAD4N448</accession>
<reference evidence="13" key="1">
    <citation type="submission" date="2022-01" db="EMBL/GenBank/DDBJ databases">
        <title>Genome Sequence Resource for Two Populations of Ditylenchus destructor, the Migratory Endoparasitic Phytonematode.</title>
        <authorList>
            <person name="Zhang H."/>
            <person name="Lin R."/>
            <person name="Xie B."/>
        </authorList>
    </citation>
    <scope>NUCLEOTIDE SEQUENCE</scope>
    <source>
        <strain evidence="13">BazhouSP</strain>
    </source>
</reference>
<proteinExistence type="inferred from homology"/>
<dbReference type="InterPro" id="IPR036189">
    <property type="entry name" value="DCP2_BoxA_sf"/>
</dbReference>
<dbReference type="CDD" id="cd03672">
    <property type="entry name" value="NUDIX_Dcp2p_Nudt20"/>
    <property type="match status" value="1"/>
</dbReference>
<dbReference type="InterPro" id="IPR015797">
    <property type="entry name" value="NUDIX_hydrolase-like_dom_sf"/>
</dbReference>
<feature type="region of interest" description="Disordered" evidence="11">
    <location>
        <begin position="420"/>
        <end position="469"/>
    </location>
</feature>
<feature type="compositionally biased region" description="Basic and acidic residues" evidence="11">
    <location>
        <begin position="514"/>
        <end position="524"/>
    </location>
</feature>
<evidence type="ECO:0000256" key="5">
    <source>
        <dbReference type="ARBA" id="ARBA00022723"/>
    </source>
</evidence>
<evidence type="ECO:0000256" key="10">
    <source>
        <dbReference type="ARBA" id="ARBA00078183"/>
    </source>
</evidence>
<keyword evidence="14" id="KW-1185">Reference proteome</keyword>
<dbReference type="FunFam" id="3.90.79.10:FF:000003">
    <property type="entry name" value="M7GpppN-mRNA hydrolase isoform 2"/>
    <property type="match status" value="1"/>
</dbReference>
<dbReference type="Pfam" id="PF00293">
    <property type="entry name" value="NUDIX"/>
    <property type="match status" value="1"/>
</dbReference>
<dbReference type="InterPro" id="IPR044099">
    <property type="entry name" value="Dcp2_NUDIX"/>
</dbReference>
<dbReference type="PROSITE" id="PS51462">
    <property type="entry name" value="NUDIX"/>
    <property type="match status" value="1"/>
</dbReference>
<evidence type="ECO:0000256" key="3">
    <source>
        <dbReference type="ARBA" id="ARBA00005279"/>
    </source>
</evidence>
<dbReference type="GO" id="GO:0003723">
    <property type="term" value="F:RNA binding"/>
    <property type="evidence" value="ECO:0007669"/>
    <property type="project" value="UniProtKB-KW"/>
</dbReference>
<feature type="compositionally biased region" description="Low complexity" evidence="11">
    <location>
        <begin position="601"/>
        <end position="619"/>
    </location>
</feature>
<name>A0AAD4N448_9BILA</name>
<organism evidence="13 14">
    <name type="scientific">Ditylenchus destructor</name>
    <dbReference type="NCBI Taxonomy" id="166010"/>
    <lineage>
        <taxon>Eukaryota</taxon>
        <taxon>Metazoa</taxon>
        <taxon>Ecdysozoa</taxon>
        <taxon>Nematoda</taxon>
        <taxon>Chromadorea</taxon>
        <taxon>Rhabditida</taxon>
        <taxon>Tylenchina</taxon>
        <taxon>Tylenchomorpha</taxon>
        <taxon>Sphaerularioidea</taxon>
        <taxon>Anguinidae</taxon>
        <taxon>Anguininae</taxon>
        <taxon>Ditylenchus</taxon>
    </lineage>
</organism>
<keyword evidence="5" id="KW-0479">Metal-binding</keyword>
<evidence type="ECO:0000256" key="1">
    <source>
        <dbReference type="ARBA" id="ARBA00001936"/>
    </source>
</evidence>
<evidence type="ECO:0000256" key="9">
    <source>
        <dbReference type="ARBA" id="ARBA00047661"/>
    </source>
</evidence>
<comment type="subcellular location">
    <subcellularLocation>
        <location evidence="2">Cytoplasm</location>
    </subcellularLocation>
</comment>
<evidence type="ECO:0000313" key="13">
    <source>
        <dbReference type="EMBL" id="KAI1715751.1"/>
    </source>
</evidence>
<keyword evidence="7" id="KW-0694">RNA-binding</keyword>
<feature type="compositionally biased region" description="Polar residues" evidence="11">
    <location>
        <begin position="28"/>
        <end position="44"/>
    </location>
</feature>
<feature type="region of interest" description="Disordered" evidence="11">
    <location>
        <begin position="1"/>
        <end position="44"/>
    </location>
</feature>
<dbReference type="Proteomes" id="UP001201812">
    <property type="component" value="Unassembled WGS sequence"/>
</dbReference>
<evidence type="ECO:0000313" key="14">
    <source>
        <dbReference type="Proteomes" id="UP001201812"/>
    </source>
</evidence>
<feature type="region of interest" description="Disordered" evidence="11">
    <location>
        <begin position="72"/>
        <end position="125"/>
    </location>
</feature>
<dbReference type="Gene3D" id="3.90.79.10">
    <property type="entry name" value="Nucleoside Triphosphate Pyrophosphohydrolase"/>
    <property type="match status" value="1"/>
</dbReference>
<protein>
    <recommendedName>
        <fullName evidence="10">mRNA-decapping enzyme 2</fullName>
    </recommendedName>
</protein>
<comment type="catalytic activity">
    <reaction evidence="9">
        <text>a 5'-end (N(7)-methyl 5'-triphosphoguanosine)-ribonucleoside in mRNA + H2O = N(7)-methyl-GDP + a 5'-end phospho-ribonucleoside in mRNA + 2 H(+)</text>
        <dbReference type="Rhea" id="RHEA:67484"/>
        <dbReference type="Rhea" id="RHEA-COMP:15692"/>
        <dbReference type="Rhea" id="RHEA-COMP:17167"/>
        <dbReference type="ChEBI" id="CHEBI:15377"/>
        <dbReference type="ChEBI" id="CHEBI:15378"/>
        <dbReference type="ChEBI" id="CHEBI:63714"/>
        <dbReference type="ChEBI" id="CHEBI:138282"/>
        <dbReference type="ChEBI" id="CHEBI:156461"/>
        <dbReference type="EC" id="3.6.1.62"/>
    </reaction>
    <physiologicalReaction direction="left-to-right" evidence="9">
        <dbReference type="Rhea" id="RHEA:67485"/>
    </physiologicalReaction>
</comment>
<feature type="region of interest" description="Disordered" evidence="11">
    <location>
        <begin position="592"/>
        <end position="623"/>
    </location>
</feature>
<evidence type="ECO:0000256" key="8">
    <source>
        <dbReference type="ARBA" id="ARBA00023211"/>
    </source>
</evidence>
<feature type="compositionally biased region" description="Basic and acidic residues" evidence="11">
    <location>
        <begin position="443"/>
        <end position="457"/>
    </location>
</feature>
<comment type="cofactor">
    <cofactor evidence="1">
        <name>Mn(2+)</name>
        <dbReference type="ChEBI" id="CHEBI:29035"/>
    </cofactor>
</comment>
<dbReference type="InterPro" id="IPR000086">
    <property type="entry name" value="NUDIX_hydrolase_dom"/>
</dbReference>
<feature type="region of interest" description="Disordered" evidence="11">
    <location>
        <begin position="499"/>
        <end position="575"/>
    </location>
</feature>
<evidence type="ECO:0000256" key="4">
    <source>
        <dbReference type="ARBA" id="ARBA00022490"/>
    </source>
</evidence>
<gene>
    <name evidence="13" type="ORF">DdX_08081</name>
</gene>
<evidence type="ECO:0000256" key="2">
    <source>
        <dbReference type="ARBA" id="ARBA00004496"/>
    </source>
</evidence>
<dbReference type="GO" id="GO:0000932">
    <property type="term" value="C:P-body"/>
    <property type="evidence" value="ECO:0007669"/>
    <property type="project" value="TreeGrafter"/>
</dbReference>
<feature type="compositionally biased region" description="Low complexity" evidence="11">
    <location>
        <begin position="112"/>
        <end position="125"/>
    </location>
</feature>
<evidence type="ECO:0000256" key="7">
    <source>
        <dbReference type="ARBA" id="ARBA00022884"/>
    </source>
</evidence>
<feature type="compositionally biased region" description="Polar residues" evidence="11">
    <location>
        <begin position="77"/>
        <end position="111"/>
    </location>
</feature>
<dbReference type="PROSITE" id="PS00893">
    <property type="entry name" value="NUDIX_BOX"/>
    <property type="match status" value="1"/>
</dbReference>
<dbReference type="Pfam" id="PF05026">
    <property type="entry name" value="DCP2"/>
    <property type="match status" value="1"/>
</dbReference>
<dbReference type="PANTHER" id="PTHR23114:SF17">
    <property type="entry name" value="M7GPPPN-MRNA HYDROLASE"/>
    <property type="match status" value="1"/>
</dbReference>
<sequence length="797" mass="88839">MSAQRPQSKGKVSKNRSSVAARMDKHTLQQQRGRTNTARENVTTNHPFFFGGANEMDQVLTNALASVIAGAPIPTDNAGNNQLKPGGTARSSGRGQRTQTNNANHKVNQNVSSIGKSSSSPTKSLRSITPGYFGPTIPEHIMEDLLFRFLYNIPENEKMSEIRVCFQVEQAHWFYVDFYCSSGNTDYPDCKKIGFREFVRQVFYKCDYLQKWKDNVDNIIESFRLYKSNVPTYGLVLLDSSLNYVLLVQGYFATKNTWGFPKGKVNEDEVPIQCAIREVLEEVGYDATDKIVSRKRPLQCFLNDTLIRLYIATDVPMDFNFGPHLRKEIRKISWFSVWDLPANKFDDQGCARLGMSPNRFYTVIPFVQDIRKFIQKEQAKRHKPKVTILRKDSSAFQPVIPKAQSHQSQLNVCNTSMETDQAENIPPHSSSFFDQTIPPIYDSKGESSSDNEGDKLFKPLNFDSNQPASFTGQTFLESFMKMSSQTPTPNTNNLTENLAEKSVKAQPGVIGSESKSRRSKDIKQPKPLHSSLVINVYEAPPEAPPNETASPTNRNARAKSFNPLLDPVQPSTSGIQLSNMSAIGAVGEVVNESQRSKLRQSKGSNGSQTNNNQSQSQSNVRAAVIQSHNQGISVDISQLFGKIENEAINPDILTQNVVGHMSFNLPSENAAGQEYADASTSAVTTSTPIYRRGPPPQPAESMIFDFTVNQHQQRQQIPGANTSFSAYQLNSSQNHHNPAHSLNTSMASTESAGWVSPATAMAMDIARNEAEDEQFCVHLCKAWKSFKLDRSRIILPF</sequence>
<dbReference type="InterPro" id="IPR020084">
    <property type="entry name" value="NUDIX_hydrolase_CS"/>
</dbReference>
<dbReference type="EMBL" id="JAKKPZ010000011">
    <property type="protein sequence ID" value="KAI1715751.1"/>
    <property type="molecule type" value="Genomic_DNA"/>
</dbReference>
<comment type="similarity">
    <text evidence="3">Belongs to the Nudix hydrolase family. DCP2 subfamily.</text>
</comment>
<dbReference type="PANTHER" id="PTHR23114">
    <property type="entry name" value="M7GPPPN-MRNA HYDROLASE"/>
    <property type="match status" value="1"/>
</dbReference>
<feature type="domain" description="Nudix hydrolase" evidence="12">
    <location>
        <begin position="228"/>
        <end position="368"/>
    </location>
</feature>
<dbReference type="SUPFAM" id="SSF140586">
    <property type="entry name" value="Dcp2 domain-like"/>
    <property type="match status" value="1"/>
</dbReference>
<dbReference type="AlphaFoldDB" id="A0AAD4N448"/>
<dbReference type="GO" id="GO:0140933">
    <property type="term" value="F:5'-(N(7)-methylguanosine 5'-triphospho)-[mRNA] hydrolase activity"/>
    <property type="evidence" value="ECO:0007669"/>
    <property type="project" value="UniProtKB-EC"/>
</dbReference>
<keyword evidence="4" id="KW-0963">Cytoplasm</keyword>
<comment type="caution">
    <text evidence="13">The sequence shown here is derived from an EMBL/GenBank/DDBJ whole genome shotgun (WGS) entry which is preliminary data.</text>
</comment>
<dbReference type="SMART" id="SM01125">
    <property type="entry name" value="DCP2"/>
    <property type="match status" value="1"/>
</dbReference>
<dbReference type="InterPro" id="IPR007722">
    <property type="entry name" value="DCP2_BoxA"/>
</dbReference>
<dbReference type="GO" id="GO:0030145">
    <property type="term" value="F:manganese ion binding"/>
    <property type="evidence" value="ECO:0007669"/>
    <property type="project" value="InterPro"/>
</dbReference>
<evidence type="ECO:0000256" key="6">
    <source>
        <dbReference type="ARBA" id="ARBA00022801"/>
    </source>
</evidence>
<keyword evidence="6" id="KW-0378">Hydrolase</keyword>